<proteinExistence type="predicted"/>
<protein>
    <submittedName>
        <fullName evidence="2">Hydantoinase B/oxoprolinase family protein</fullName>
    </submittedName>
</protein>
<dbReference type="Proteomes" id="UP001526430">
    <property type="component" value="Unassembled WGS sequence"/>
</dbReference>
<evidence type="ECO:0000259" key="1">
    <source>
        <dbReference type="Pfam" id="PF02538"/>
    </source>
</evidence>
<accession>A0ABT3P357</accession>
<keyword evidence="3" id="KW-1185">Reference proteome</keyword>
<dbReference type="RefSeq" id="WP_301592409.1">
    <property type="nucleotide sequence ID" value="NZ_JAPFQI010000029.1"/>
</dbReference>
<dbReference type="EMBL" id="JAPFQI010000029">
    <property type="protein sequence ID" value="MCW8088209.1"/>
    <property type="molecule type" value="Genomic_DNA"/>
</dbReference>
<dbReference type="PANTHER" id="PTHR11365">
    <property type="entry name" value="5-OXOPROLINASE RELATED"/>
    <property type="match status" value="1"/>
</dbReference>
<feature type="domain" description="Hydantoinase B/oxoprolinase" evidence="1">
    <location>
        <begin position="5"/>
        <end position="512"/>
    </location>
</feature>
<dbReference type="InterPro" id="IPR003692">
    <property type="entry name" value="Hydantoinase_B"/>
</dbReference>
<reference evidence="2 3" key="1">
    <citation type="submission" date="2022-10" db="EMBL/GenBank/DDBJ databases">
        <title>Roseococcus glaciei nov., sp. nov., isolated from glacier.</title>
        <authorList>
            <person name="Liu Q."/>
            <person name="Xin Y.-H."/>
        </authorList>
    </citation>
    <scope>NUCLEOTIDE SEQUENCE [LARGE SCALE GENOMIC DNA]</scope>
    <source>
        <strain evidence="2 3">MDT2-1-1</strain>
    </source>
</reference>
<dbReference type="Pfam" id="PF02538">
    <property type="entry name" value="Hydantoinase_B"/>
    <property type="match status" value="1"/>
</dbReference>
<gene>
    <name evidence="2" type="ORF">OF850_21675</name>
</gene>
<comment type="caution">
    <text evidence="2">The sequence shown here is derived from an EMBL/GenBank/DDBJ whole genome shotgun (WGS) entry which is preliminary data.</text>
</comment>
<dbReference type="PANTHER" id="PTHR11365:SF23">
    <property type="entry name" value="HYPOTHETICAL 5-OXOPROLINASE (EUROFUNG)-RELATED"/>
    <property type="match status" value="1"/>
</dbReference>
<name>A0ABT3P357_9PROT</name>
<organism evidence="2 3">
    <name type="scientific">Sabulicella glaciei</name>
    <dbReference type="NCBI Taxonomy" id="2984948"/>
    <lineage>
        <taxon>Bacteria</taxon>
        <taxon>Pseudomonadati</taxon>
        <taxon>Pseudomonadota</taxon>
        <taxon>Alphaproteobacteria</taxon>
        <taxon>Acetobacterales</taxon>
        <taxon>Acetobacteraceae</taxon>
        <taxon>Sabulicella</taxon>
    </lineage>
</organism>
<evidence type="ECO:0000313" key="2">
    <source>
        <dbReference type="EMBL" id="MCW8088209.1"/>
    </source>
</evidence>
<sequence>MAHLDPVTLELVWTRLIAAVDEAAKAIVRTSFSTLSNEANDFACVLTDAEGRSLAQNTGSIPSFIGTLPGTVRAVRAAFPADRMQPGDVFITNNPWIGTGHLNDISVVRPIYLESSIVGFAATTSHVPDIGGRIRSTEARELFEEGFHIPPMRLMRGEVPDATLLALLRANVRTPDQTEGDVWAQVGAVSLIEDRVRRALEDHRMSGLSVVASEIFDRSEAEMRRRIALLPEGTWRSTMQTDGLEDPFTFEVEVTLRGGEVAVDFTGTSPQQRRAVNCVMAYTTAMTHFALKALLLPELPNNEGVFRPIHVHAPEGCILNPRHPAAVGGRAATGHYVPVLVFSALAEALPDKVRAAPGSPLWIMNLAGTDTQGRTFANVMFFNGGTGAGATQGGADCISWPSNISATPIEVVERTAPLLIHRKALRPDSGGAGSFHGGRGQEVLLECEAEDVGAVFVTERLRFAAHGLFGGASGAIGEVLIDGIAVNTRQLQMLRKGSRVTVRTPGGGGFGPIQGSE</sequence>
<dbReference type="InterPro" id="IPR045079">
    <property type="entry name" value="Oxoprolinase-like"/>
</dbReference>
<evidence type="ECO:0000313" key="3">
    <source>
        <dbReference type="Proteomes" id="UP001526430"/>
    </source>
</evidence>